<evidence type="ECO:0000313" key="1">
    <source>
        <dbReference type="EMBL" id="MDP8590986.1"/>
    </source>
</evidence>
<dbReference type="Gene3D" id="1.10.8.860">
    <property type="entry name" value="Enterocin 7a-like"/>
    <property type="match status" value="1"/>
</dbReference>
<name>A0AAJ1STQ6_9ENTE</name>
<dbReference type="EMBL" id="JAVBZS010000077">
    <property type="protein sequence ID" value="MDP8590986.1"/>
    <property type="molecule type" value="Genomic_DNA"/>
</dbReference>
<dbReference type="Proteomes" id="UP001238215">
    <property type="component" value="Unassembled WGS sequence"/>
</dbReference>
<organism evidence="1 2">
    <name type="scientific">Enterococcus lactis</name>
    <dbReference type="NCBI Taxonomy" id="357441"/>
    <lineage>
        <taxon>Bacteria</taxon>
        <taxon>Bacillati</taxon>
        <taxon>Bacillota</taxon>
        <taxon>Bacilli</taxon>
        <taxon>Lactobacillales</taxon>
        <taxon>Enterococcaceae</taxon>
        <taxon>Enterococcus</taxon>
    </lineage>
</organism>
<reference evidence="1 2" key="1">
    <citation type="submission" date="2023-08" db="EMBL/GenBank/DDBJ databases">
        <title>Whole genome sequencing of Enterococcus.</title>
        <authorList>
            <person name="Kaptchouang Tchatchouang C.D."/>
            <person name="Ateba C.N."/>
        </authorList>
    </citation>
    <scope>NUCLEOTIDE SEQUENCE [LARGE SCALE GENOMIC DNA]</scope>
    <source>
        <strain evidence="1 2">ENT3_CNKT_NWU</strain>
    </source>
</reference>
<dbReference type="SMR" id="A0AAJ1STQ6"/>
<evidence type="ECO:0000313" key="2">
    <source>
        <dbReference type="Proteomes" id="UP001238215"/>
    </source>
</evidence>
<keyword evidence="2" id="KW-1185">Reference proteome</keyword>
<dbReference type="NCBIfam" id="NF033384">
    <property type="entry name" value="enterocin_MR10"/>
    <property type="match status" value="1"/>
</dbReference>
<gene>
    <name evidence="1" type="ORF">RAN64_13475</name>
</gene>
<sequence length="43" mass="5178">MGAIAKLVTKFGWPLIKKFYKQIMQFIGQGWTIDQIEKWLKRH</sequence>
<proteinExistence type="predicted"/>
<dbReference type="GeneID" id="66498810"/>
<comment type="caution">
    <text evidence="1">The sequence shown here is derived from an EMBL/GenBank/DDBJ whole genome shotgun (WGS) entry which is preliminary data.</text>
</comment>
<accession>A0AAJ1STQ6</accession>
<protein>
    <submittedName>
        <fullName evidence="1">Enterocin L50 family leaderless bacteriocin</fullName>
    </submittedName>
</protein>
<dbReference type="AlphaFoldDB" id="A0AAJ1STQ6"/>
<dbReference type="RefSeq" id="WP_002293183.1">
    <property type="nucleotide sequence ID" value="NZ_CP079881.1"/>
</dbReference>